<dbReference type="RefSeq" id="WP_405279928.1">
    <property type="nucleotide sequence ID" value="NZ_CP144380.1"/>
</dbReference>
<dbReference type="InterPro" id="IPR057268">
    <property type="entry name" value="Ribosomal_L18"/>
</dbReference>
<keyword evidence="3 7" id="KW-0694">RNA-binding</keyword>
<proteinExistence type="inferred from homology"/>
<dbReference type="GO" id="GO:0005840">
    <property type="term" value="C:ribosome"/>
    <property type="evidence" value="ECO:0007669"/>
    <property type="project" value="UniProtKB-KW"/>
</dbReference>
<dbReference type="NCBIfam" id="TIGR00060">
    <property type="entry name" value="L18_bact"/>
    <property type="match status" value="1"/>
</dbReference>
<protein>
    <recommendedName>
        <fullName evidence="6 7">Large ribosomal subunit protein uL18</fullName>
    </recommendedName>
</protein>
<comment type="caution">
    <text evidence="8">The sequence shown here is derived from an EMBL/GenBank/DDBJ whole genome shotgun (WGS) entry which is preliminary data.</text>
</comment>
<evidence type="ECO:0000313" key="8">
    <source>
        <dbReference type="EMBL" id="MEK9500681.1"/>
    </source>
</evidence>
<sequence>MSVFAKQKKSRRTSRLRRHRSIRDKLAGTAARPRLVVYRSLKNIEGQVIDDDAGRTLVGLSTLHPDLRGFEAEGDNRKVEHAFAAGKMLAEKALQAGIDTVVFDRGGYKYHGRVKAFADGAREGGLKF</sequence>
<name>A0ABU9E7I5_9BACT</name>
<dbReference type="PANTHER" id="PTHR12899">
    <property type="entry name" value="39S RIBOSOMAL PROTEIN L18, MITOCHONDRIAL"/>
    <property type="match status" value="1"/>
</dbReference>
<evidence type="ECO:0000256" key="3">
    <source>
        <dbReference type="ARBA" id="ARBA00022884"/>
    </source>
</evidence>
<dbReference type="InterPro" id="IPR005484">
    <property type="entry name" value="Ribosomal_uL18_bac/plant/anim"/>
</dbReference>
<evidence type="ECO:0000313" key="9">
    <source>
        <dbReference type="Proteomes" id="UP001484239"/>
    </source>
</evidence>
<dbReference type="InterPro" id="IPR004389">
    <property type="entry name" value="Ribosomal_uL18_bac-type"/>
</dbReference>
<evidence type="ECO:0000256" key="1">
    <source>
        <dbReference type="ARBA" id="ARBA00007116"/>
    </source>
</evidence>
<accession>A0ABU9E7I5</accession>
<comment type="similarity">
    <text evidence="1 7">Belongs to the universal ribosomal protein uL18 family.</text>
</comment>
<dbReference type="CDD" id="cd00432">
    <property type="entry name" value="Ribosomal_L18_L5e"/>
    <property type="match status" value="1"/>
</dbReference>
<reference evidence="8 9" key="1">
    <citation type="submission" date="2024-02" db="EMBL/GenBank/DDBJ databases">
        <title>A novel Gemmatimonadota bacterium.</title>
        <authorList>
            <person name="Du Z.-J."/>
            <person name="Ye Y.-Q."/>
        </authorList>
    </citation>
    <scope>NUCLEOTIDE SEQUENCE [LARGE SCALE GENOMIC DNA]</scope>
    <source>
        <strain evidence="8 9">DH-20</strain>
    </source>
</reference>
<evidence type="ECO:0000256" key="6">
    <source>
        <dbReference type="ARBA" id="ARBA00035197"/>
    </source>
</evidence>
<dbReference type="Pfam" id="PF00861">
    <property type="entry name" value="Ribosomal_L18p"/>
    <property type="match status" value="1"/>
</dbReference>
<keyword evidence="5 7" id="KW-0687">Ribonucleoprotein</keyword>
<keyword evidence="4 7" id="KW-0689">Ribosomal protein</keyword>
<dbReference type="PANTHER" id="PTHR12899:SF3">
    <property type="entry name" value="LARGE RIBOSOMAL SUBUNIT PROTEIN UL18M"/>
    <property type="match status" value="1"/>
</dbReference>
<comment type="subunit">
    <text evidence="7">Part of the 50S ribosomal subunit; part of the 5S rRNA/L5/L18/L25 subcomplex. Contacts the 5S and 23S rRNAs.</text>
</comment>
<evidence type="ECO:0000256" key="4">
    <source>
        <dbReference type="ARBA" id="ARBA00022980"/>
    </source>
</evidence>
<evidence type="ECO:0000256" key="5">
    <source>
        <dbReference type="ARBA" id="ARBA00023274"/>
    </source>
</evidence>
<evidence type="ECO:0000256" key="7">
    <source>
        <dbReference type="HAMAP-Rule" id="MF_01337"/>
    </source>
</evidence>
<organism evidence="8 9">
    <name type="scientific">Gaopeijia maritima</name>
    <dbReference type="NCBI Taxonomy" id="3119007"/>
    <lineage>
        <taxon>Bacteria</taxon>
        <taxon>Pseudomonadati</taxon>
        <taxon>Gemmatimonadota</taxon>
        <taxon>Longimicrobiia</taxon>
        <taxon>Gaopeijiales</taxon>
        <taxon>Gaopeijiaceae</taxon>
        <taxon>Gaopeijia</taxon>
    </lineage>
</organism>
<dbReference type="Gene3D" id="3.30.420.100">
    <property type="match status" value="1"/>
</dbReference>
<keyword evidence="9" id="KW-1185">Reference proteome</keyword>
<dbReference type="Proteomes" id="UP001484239">
    <property type="component" value="Unassembled WGS sequence"/>
</dbReference>
<gene>
    <name evidence="7 8" type="primary">rplR</name>
    <name evidence="8" type="ORF">WI372_06800</name>
</gene>
<keyword evidence="2 7" id="KW-0699">rRNA-binding</keyword>
<comment type="function">
    <text evidence="7">This is one of the proteins that bind and probably mediate the attachment of the 5S RNA into the large ribosomal subunit, where it forms part of the central protuberance.</text>
</comment>
<dbReference type="HAMAP" id="MF_01337_B">
    <property type="entry name" value="Ribosomal_uL18_B"/>
    <property type="match status" value="1"/>
</dbReference>
<dbReference type="EMBL" id="JBBHLI010000003">
    <property type="protein sequence ID" value="MEK9500681.1"/>
    <property type="molecule type" value="Genomic_DNA"/>
</dbReference>
<evidence type="ECO:0000256" key="2">
    <source>
        <dbReference type="ARBA" id="ARBA00022730"/>
    </source>
</evidence>
<dbReference type="SUPFAM" id="SSF53137">
    <property type="entry name" value="Translational machinery components"/>
    <property type="match status" value="1"/>
</dbReference>